<dbReference type="AlphaFoldDB" id="A0A7U3YB40"/>
<dbReference type="Pfam" id="PF04404">
    <property type="entry name" value="ERF"/>
    <property type="match status" value="1"/>
</dbReference>
<accession>A0A7U3YB40</accession>
<organism evidence="1 2">
    <name type="scientific">Borreliella burgdorferi 118a</name>
    <dbReference type="NCBI Taxonomy" id="476210"/>
    <lineage>
        <taxon>Bacteria</taxon>
        <taxon>Pseudomonadati</taxon>
        <taxon>Spirochaetota</taxon>
        <taxon>Spirochaetia</taxon>
        <taxon>Spirochaetales</taxon>
        <taxon>Borreliaceae</taxon>
        <taxon>Borreliella</taxon>
    </lineage>
</organism>
<name>A0A7U3YB40_BORBG</name>
<keyword evidence="1" id="KW-0614">Plasmid</keyword>
<dbReference type="InterPro" id="IPR007499">
    <property type="entry name" value="ERF_bacteria_virus"/>
</dbReference>
<sequence length="71" mass="8025">MLLGPHSAVQVGGYRDLFNIPILTENLRWDNENGSKNSNTLSQLVGSAITYFKRYVLLAYLNMESEVDTDM</sequence>
<dbReference type="Proteomes" id="UP000006208">
    <property type="component" value="Plasmid 118a_lp32-3"/>
</dbReference>
<evidence type="ECO:0000313" key="2">
    <source>
        <dbReference type="Proteomes" id="UP000006208"/>
    </source>
</evidence>
<evidence type="ECO:0000313" key="1">
    <source>
        <dbReference type="EMBL" id="ACN92757.1"/>
    </source>
</evidence>
<proteinExistence type="predicted"/>
<dbReference type="EMBL" id="CP001530">
    <property type="protein sequence ID" value="ACN92757.1"/>
    <property type="molecule type" value="Genomic_DNA"/>
</dbReference>
<geneLocation type="plasmid" evidence="1 2">
    <name>118a_lp32-3</name>
</geneLocation>
<protein>
    <submittedName>
        <fullName evidence="1">Uncharacterized protein</fullName>
    </submittedName>
</protein>
<gene>
    <name evidence="1" type="ORF">BBU118A_S07</name>
</gene>
<reference evidence="1 2" key="1">
    <citation type="journal article" date="2011" name="J. Bacteriol.">
        <title>Whole-genome sequences of thirteen isolates of Borrelia burgdorferi.</title>
        <authorList>
            <person name="Schutzer S.E."/>
            <person name="Fraser-Liggett C.M."/>
            <person name="Casjens S.R."/>
            <person name="Qiu W.G."/>
            <person name="Dunn J.J."/>
            <person name="Mongodin E.F."/>
            <person name="Luft B.J."/>
        </authorList>
    </citation>
    <scope>NUCLEOTIDE SEQUENCE [LARGE SCALE GENOMIC DNA]</scope>
    <source>
        <strain evidence="1 2">118a</strain>
        <plasmid evidence="1 2">118a_lp32-3</plasmid>
    </source>
</reference>